<proteinExistence type="predicted"/>
<evidence type="ECO:0000313" key="2">
    <source>
        <dbReference type="EMBL" id="SMC23958.1"/>
    </source>
</evidence>
<organism evidence="2 3">
    <name type="scientific">Desulfacinum hydrothermale DSM 13146</name>
    <dbReference type="NCBI Taxonomy" id="1121390"/>
    <lineage>
        <taxon>Bacteria</taxon>
        <taxon>Pseudomonadati</taxon>
        <taxon>Thermodesulfobacteriota</taxon>
        <taxon>Syntrophobacteria</taxon>
        <taxon>Syntrophobacterales</taxon>
        <taxon>Syntrophobacteraceae</taxon>
        <taxon>Desulfacinum</taxon>
    </lineage>
</organism>
<feature type="region of interest" description="Disordered" evidence="1">
    <location>
        <begin position="82"/>
        <end position="102"/>
    </location>
</feature>
<keyword evidence="3" id="KW-1185">Reference proteome</keyword>
<feature type="compositionally biased region" description="Basic and acidic residues" evidence="1">
    <location>
        <begin position="82"/>
        <end position="91"/>
    </location>
</feature>
<evidence type="ECO:0000256" key="1">
    <source>
        <dbReference type="SAM" id="MobiDB-lite"/>
    </source>
</evidence>
<sequence>MIISREESRLQVTVLRRGRDNCVQNERWDRLTTYGSSSSFSNQVQTCYGRNSAAVVRCRRVMPKLGILENFCSGSLIRRDRPEASDRERGLSARLRRINTAG</sequence>
<dbReference type="EMBL" id="FWXF01000009">
    <property type="protein sequence ID" value="SMC23958.1"/>
    <property type="molecule type" value="Genomic_DNA"/>
</dbReference>
<evidence type="ECO:0000313" key="3">
    <source>
        <dbReference type="Proteomes" id="UP000192783"/>
    </source>
</evidence>
<name>A0A1W1XKD6_9BACT</name>
<dbReference type="AlphaFoldDB" id="A0A1W1XKD6"/>
<gene>
    <name evidence="2" type="ORF">SAMN02746041_01882</name>
</gene>
<protein>
    <submittedName>
        <fullName evidence="2">Uncharacterized protein</fullName>
    </submittedName>
</protein>
<dbReference type="STRING" id="1121390.SAMN02746041_01882"/>
<reference evidence="2 3" key="1">
    <citation type="submission" date="2017-04" db="EMBL/GenBank/DDBJ databases">
        <authorList>
            <person name="Afonso C.L."/>
            <person name="Miller P.J."/>
            <person name="Scott M.A."/>
            <person name="Spackman E."/>
            <person name="Goraichik I."/>
            <person name="Dimitrov K.M."/>
            <person name="Suarez D.L."/>
            <person name="Swayne D.E."/>
        </authorList>
    </citation>
    <scope>NUCLEOTIDE SEQUENCE [LARGE SCALE GENOMIC DNA]</scope>
    <source>
        <strain evidence="2 3">DSM 13146</strain>
    </source>
</reference>
<dbReference type="Proteomes" id="UP000192783">
    <property type="component" value="Unassembled WGS sequence"/>
</dbReference>
<accession>A0A1W1XKD6</accession>